<sequence length="178" mass="20256">MSIIILFRGKSATGKTTLSNELGRRLQLPVLHKDDLYDSIASRVTEHGSRNQICFDFLYRFLETIIYTKASIVLDFGFNHIRDALNLKDWIESRGGTLHAFQCVCSDDSVWSDRLTKRSMQPLPNQLITNLAQLKQHYQDANAEQLLDGEIILDTVQDTESLTNQALSLVMAHSMQNK</sequence>
<evidence type="ECO:0000313" key="1">
    <source>
        <dbReference type="EMBL" id="MBD3920411.1"/>
    </source>
</evidence>
<accession>A0ABR8MWQ9</accession>
<name>A0ABR8MWQ9_9BACL</name>
<protein>
    <submittedName>
        <fullName evidence="1">AAA family ATPase</fullName>
    </submittedName>
</protein>
<reference evidence="1 2" key="1">
    <citation type="submission" date="2020-09" db="EMBL/GenBank/DDBJ databases">
        <title>Paenibacillus sp. strain PR3 16S rRNA gene Genome sequencing and assembly.</title>
        <authorList>
            <person name="Kim J."/>
        </authorList>
    </citation>
    <scope>NUCLEOTIDE SEQUENCE [LARGE SCALE GENOMIC DNA]</scope>
    <source>
        <strain evidence="1 2">PR3</strain>
    </source>
</reference>
<dbReference type="Gene3D" id="3.40.50.300">
    <property type="entry name" value="P-loop containing nucleotide triphosphate hydrolases"/>
    <property type="match status" value="1"/>
</dbReference>
<dbReference type="PANTHER" id="PTHR37807">
    <property type="entry name" value="OS07G0160300 PROTEIN"/>
    <property type="match status" value="1"/>
</dbReference>
<dbReference type="RefSeq" id="WP_191204711.1">
    <property type="nucleotide sequence ID" value="NZ_JACXZA010000004.1"/>
</dbReference>
<proteinExistence type="predicted"/>
<dbReference type="EMBL" id="JACXZA010000004">
    <property type="protein sequence ID" value="MBD3920411.1"/>
    <property type="molecule type" value="Genomic_DNA"/>
</dbReference>
<comment type="caution">
    <text evidence="1">The sequence shown here is derived from an EMBL/GenBank/DDBJ whole genome shotgun (WGS) entry which is preliminary data.</text>
</comment>
<dbReference type="InterPro" id="IPR027417">
    <property type="entry name" value="P-loop_NTPase"/>
</dbReference>
<dbReference type="Pfam" id="PF13671">
    <property type="entry name" value="AAA_33"/>
    <property type="match status" value="1"/>
</dbReference>
<dbReference type="Proteomes" id="UP000609346">
    <property type="component" value="Unassembled WGS sequence"/>
</dbReference>
<gene>
    <name evidence="1" type="ORF">H8B09_16740</name>
</gene>
<dbReference type="PANTHER" id="PTHR37807:SF3">
    <property type="entry name" value="OS07G0160300 PROTEIN"/>
    <property type="match status" value="1"/>
</dbReference>
<keyword evidence="2" id="KW-1185">Reference proteome</keyword>
<evidence type="ECO:0000313" key="2">
    <source>
        <dbReference type="Proteomes" id="UP000609346"/>
    </source>
</evidence>
<dbReference type="SUPFAM" id="SSF52540">
    <property type="entry name" value="P-loop containing nucleoside triphosphate hydrolases"/>
    <property type="match status" value="1"/>
</dbReference>
<organism evidence="1 2">
    <name type="scientific">Paenibacillus terricola</name>
    <dbReference type="NCBI Taxonomy" id="2763503"/>
    <lineage>
        <taxon>Bacteria</taxon>
        <taxon>Bacillati</taxon>
        <taxon>Bacillota</taxon>
        <taxon>Bacilli</taxon>
        <taxon>Bacillales</taxon>
        <taxon>Paenibacillaceae</taxon>
        <taxon>Paenibacillus</taxon>
    </lineage>
</organism>